<dbReference type="InterPro" id="IPR029063">
    <property type="entry name" value="SAM-dependent_MTases_sf"/>
</dbReference>
<dbReference type="Gene3D" id="3.40.50.150">
    <property type="entry name" value="Vaccinia Virus protein VP39"/>
    <property type="match status" value="1"/>
</dbReference>
<dbReference type="GO" id="GO:0009007">
    <property type="term" value="F:site-specific DNA-methyltransferase (adenine-specific) activity"/>
    <property type="evidence" value="ECO:0007669"/>
    <property type="project" value="TreeGrafter"/>
</dbReference>
<dbReference type="AlphaFoldDB" id="A0A0F9J305"/>
<dbReference type="PANTHER" id="PTHR13370">
    <property type="entry name" value="RNA METHYLASE-RELATED"/>
    <property type="match status" value="1"/>
</dbReference>
<reference evidence="10" key="1">
    <citation type="journal article" date="2015" name="Nature">
        <title>Complex archaea that bridge the gap between prokaryotes and eukaryotes.</title>
        <authorList>
            <person name="Spang A."/>
            <person name="Saw J.H."/>
            <person name="Jorgensen S.L."/>
            <person name="Zaremba-Niedzwiedzka K."/>
            <person name="Martijn J."/>
            <person name="Lind A.E."/>
            <person name="van Eijk R."/>
            <person name="Schleper C."/>
            <person name="Guy L."/>
            <person name="Ettema T.J."/>
        </authorList>
    </citation>
    <scope>NUCLEOTIDE SEQUENCE</scope>
</reference>
<dbReference type="GO" id="GO:0015667">
    <property type="term" value="F:site-specific DNA-methyltransferase (cytosine-N4-specific) activity"/>
    <property type="evidence" value="ECO:0007669"/>
    <property type="project" value="UniProtKB-EC"/>
</dbReference>
<evidence type="ECO:0000256" key="6">
    <source>
        <dbReference type="ARBA" id="ARBA00022747"/>
    </source>
</evidence>
<dbReference type="InterPro" id="IPR017985">
    <property type="entry name" value="MeTrfase_CN4_CS"/>
</dbReference>
<comment type="similarity">
    <text evidence="1">Belongs to the N(4)/N(6)-methyltransferase family. N(4) subfamily.</text>
</comment>
<dbReference type="SUPFAM" id="SSF53335">
    <property type="entry name" value="S-adenosyl-L-methionine-dependent methyltransferases"/>
    <property type="match status" value="1"/>
</dbReference>
<evidence type="ECO:0000256" key="7">
    <source>
        <dbReference type="ARBA" id="ARBA00023125"/>
    </source>
</evidence>
<protein>
    <recommendedName>
        <fullName evidence="2">site-specific DNA-methyltransferase (cytosine-N(4)-specific)</fullName>
        <ecNumber evidence="2">2.1.1.113</ecNumber>
    </recommendedName>
</protein>
<evidence type="ECO:0000256" key="8">
    <source>
        <dbReference type="ARBA" id="ARBA00049120"/>
    </source>
</evidence>
<name>A0A0F9J305_9ZZZZ</name>
<evidence type="ECO:0000256" key="3">
    <source>
        <dbReference type="ARBA" id="ARBA00022603"/>
    </source>
</evidence>
<dbReference type="InterPro" id="IPR001091">
    <property type="entry name" value="RM_Methyltransferase"/>
</dbReference>
<dbReference type="EMBL" id="LAZR01010998">
    <property type="protein sequence ID" value="KKM63938.1"/>
    <property type="molecule type" value="Genomic_DNA"/>
</dbReference>
<accession>A0A0F9J305</accession>
<dbReference type="GO" id="GO:0005737">
    <property type="term" value="C:cytoplasm"/>
    <property type="evidence" value="ECO:0007669"/>
    <property type="project" value="TreeGrafter"/>
</dbReference>
<keyword evidence="5" id="KW-0949">S-adenosyl-L-methionine</keyword>
<evidence type="ECO:0000259" key="9">
    <source>
        <dbReference type="Pfam" id="PF01555"/>
    </source>
</evidence>
<evidence type="ECO:0000313" key="10">
    <source>
        <dbReference type="EMBL" id="KKM63938.1"/>
    </source>
</evidence>
<dbReference type="PANTHER" id="PTHR13370:SF3">
    <property type="entry name" value="TRNA (GUANINE(10)-N2)-METHYLTRANSFERASE HOMOLOG"/>
    <property type="match status" value="1"/>
</dbReference>
<evidence type="ECO:0000256" key="4">
    <source>
        <dbReference type="ARBA" id="ARBA00022679"/>
    </source>
</evidence>
<dbReference type="InterPro" id="IPR002941">
    <property type="entry name" value="DNA_methylase_N4/N6"/>
</dbReference>
<comment type="caution">
    <text evidence="10">The sequence shown here is derived from an EMBL/GenBank/DDBJ whole genome shotgun (WGS) entry which is preliminary data.</text>
</comment>
<dbReference type="GO" id="GO:0032259">
    <property type="term" value="P:methylation"/>
    <property type="evidence" value="ECO:0007669"/>
    <property type="project" value="UniProtKB-KW"/>
</dbReference>
<dbReference type="EC" id="2.1.1.113" evidence="2"/>
<evidence type="ECO:0000256" key="5">
    <source>
        <dbReference type="ARBA" id="ARBA00022691"/>
    </source>
</evidence>
<dbReference type="PRINTS" id="PR00508">
    <property type="entry name" value="S21N4MTFRASE"/>
</dbReference>
<organism evidence="10">
    <name type="scientific">marine sediment metagenome</name>
    <dbReference type="NCBI Taxonomy" id="412755"/>
    <lineage>
        <taxon>unclassified sequences</taxon>
        <taxon>metagenomes</taxon>
        <taxon>ecological metagenomes</taxon>
    </lineage>
</organism>
<dbReference type="GO" id="GO:0008170">
    <property type="term" value="F:N-methyltransferase activity"/>
    <property type="evidence" value="ECO:0007669"/>
    <property type="project" value="InterPro"/>
</dbReference>
<sequence>MGKENKMLEINKIHQGDCLELLKKIPDDSIDLVVTSPPYNIGRNNMTKGKYSNIDDKMESDEYFYFLDNIIKECLRTTRYTFFNITPLSSTKDAVFKLIGKYHNKIKEIIIWNKDYGVPQMEGGVLNSAYEFIIVFSNNDGEKRKFYNINFSRGQVNNVMKFKKRMKEETQKEHGAIFPIEFPRKIIKLFSKEDGIIMDPFMSSGTTALACKQLKRNFIGMELNPEYIKIANKRLAQQTL</sequence>
<feature type="domain" description="DNA methylase N-4/N-6" evidence="9">
    <location>
        <begin position="30"/>
        <end position="233"/>
    </location>
</feature>
<keyword evidence="4" id="KW-0808">Transferase</keyword>
<evidence type="ECO:0000256" key="2">
    <source>
        <dbReference type="ARBA" id="ARBA00012185"/>
    </source>
</evidence>
<dbReference type="GO" id="GO:0003677">
    <property type="term" value="F:DNA binding"/>
    <property type="evidence" value="ECO:0007669"/>
    <property type="project" value="UniProtKB-KW"/>
</dbReference>
<comment type="catalytic activity">
    <reaction evidence="8">
        <text>a 2'-deoxycytidine in DNA + S-adenosyl-L-methionine = an N(4)-methyl-2'-deoxycytidine in DNA + S-adenosyl-L-homocysteine + H(+)</text>
        <dbReference type="Rhea" id="RHEA:16857"/>
        <dbReference type="Rhea" id="RHEA-COMP:11369"/>
        <dbReference type="Rhea" id="RHEA-COMP:13674"/>
        <dbReference type="ChEBI" id="CHEBI:15378"/>
        <dbReference type="ChEBI" id="CHEBI:57856"/>
        <dbReference type="ChEBI" id="CHEBI:59789"/>
        <dbReference type="ChEBI" id="CHEBI:85452"/>
        <dbReference type="ChEBI" id="CHEBI:137933"/>
        <dbReference type="EC" id="2.1.1.113"/>
    </reaction>
</comment>
<keyword evidence="3" id="KW-0489">Methyltransferase</keyword>
<gene>
    <name evidence="10" type="ORF">LCGC14_1506390</name>
</gene>
<dbReference type="PROSITE" id="PS00093">
    <property type="entry name" value="N4_MTASE"/>
    <property type="match status" value="1"/>
</dbReference>
<keyword evidence="7" id="KW-0238">DNA-binding</keyword>
<evidence type="ECO:0000256" key="1">
    <source>
        <dbReference type="ARBA" id="ARBA00010203"/>
    </source>
</evidence>
<proteinExistence type="inferred from homology"/>
<dbReference type="GO" id="GO:0009307">
    <property type="term" value="P:DNA restriction-modification system"/>
    <property type="evidence" value="ECO:0007669"/>
    <property type="project" value="UniProtKB-KW"/>
</dbReference>
<dbReference type="Pfam" id="PF01555">
    <property type="entry name" value="N6_N4_Mtase"/>
    <property type="match status" value="1"/>
</dbReference>
<keyword evidence="6" id="KW-0680">Restriction system</keyword>